<dbReference type="EMBL" id="FOKI01000040">
    <property type="protein sequence ID" value="SFB38977.1"/>
    <property type="molecule type" value="Genomic_DNA"/>
</dbReference>
<keyword evidence="3" id="KW-0411">Iron-sulfur</keyword>
<dbReference type="InterPro" id="IPR017896">
    <property type="entry name" value="4Fe4S_Fe-S-bd"/>
</dbReference>
<evidence type="ECO:0000256" key="3">
    <source>
        <dbReference type="ARBA" id="ARBA00023014"/>
    </source>
</evidence>
<evidence type="ECO:0000256" key="2">
    <source>
        <dbReference type="ARBA" id="ARBA00023004"/>
    </source>
</evidence>
<dbReference type="AlphaFoldDB" id="A0A1I1ALZ8"/>
<keyword evidence="2" id="KW-0408">Iron</keyword>
<dbReference type="PROSITE" id="PS00198">
    <property type="entry name" value="4FE4S_FER_1"/>
    <property type="match status" value="1"/>
</dbReference>
<dbReference type="PANTHER" id="PTHR42827:SF1">
    <property type="entry name" value="IRON-SULFUR CLUSTER-BINDING PROTEIN"/>
    <property type="match status" value="1"/>
</dbReference>
<organism evidence="6 7">
    <name type="scientific">Clostridium frigidicarnis</name>
    <dbReference type="NCBI Taxonomy" id="84698"/>
    <lineage>
        <taxon>Bacteria</taxon>
        <taxon>Bacillati</taxon>
        <taxon>Bacillota</taxon>
        <taxon>Clostridia</taxon>
        <taxon>Eubacteriales</taxon>
        <taxon>Clostridiaceae</taxon>
        <taxon>Clostridium</taxon>
    </lineage>
</organism>
<gene>
    <name evidence="6" type="ORF">SAMN04488528_104020</name>
</gene>
<evidence type="ECO:0000259" key="5">
    <source>
        <dbReference type="PROSITE" id="PS51379"/>
    </source>
</evidence>
<dbReference type="GO" id="GO:0051536">
    <property type="term" value="F:iron-sulfur cluster binding"/>
    <property type="evidence" value="ECO:0007669"/>
    <property type="project" value="UniProtKB-KW"/>
</dbReference>
<dbReference type="STRING" id="84698.SAMN04488528_104020"/>
<dbReference type="Pfam" id="PF12838">
    <property type="entry name" value="Fer4_7"/>
    <property type="match status" value="1"/>
</dbReference>
<evidence type="ECO:0000313" key="7">
    <source>
        <dbReference type="Proteomes" id="UP000198619"/>
    </source>
</evidence>
<feature type="compositionally biased region" description="Basic and acidic residues" evidence="4">
    <location>
        <begin position="25"/>
        <end position="41"/>
    </location>
</feature>
<protein>
    <submittedName>
        <fullName evidence="6">Reductive dehalogenase</fullName>
    </submittedName>
</protein>
<dbReference type="InterPro" id="IPR017900">
    <property type="entry name" value="4Fe4S_Fe_S_CS"/>
</dbReference>
<sequence length="356" mass="40729">MKRIDERDVMFSRSNYTKGTPEYEDYYKRNPENKDIDDSIRSKPNLCSPGTMSYNPINSPMAESAFMFLSDIKKLSEVNPKPNKVEINPKIITERIKGYTKFYGANLVGITKMKDYHYYSHRGRHVENYGEEITSKDMHTYGIVFAVEMDKEMINRSPMVSEIIATSKAYVDVSVIGMILSYYISSLGYEARNHMDANYLVVCPLVAKDAGLGEIGRNGILTTREYGSRVRLGIVTTNLPLIEDDSIDFGLEDFCNICNNCSRTCPGKAIPKEDKSLVHGVNRWQINQEQCYDRWRSLGTDCGICISSCPFSQNLDFMQDIDNFKGNTDLINSILKQYKEKYISRPFIPTPPDWLK</sequence>
<feature type="region of interest" description="Disordered" evidence="4">
    <location>
        <begin position="15"/>
        <end position="42"/>
    </location>
</feature>
<feature type="domain" description="4Fe-4S ferredoxin-type" evidence="5">
    <location>
        <begin position="245"/>
        <end position="275"/>
    </location>
</feature>
<keyword evidence="1" id="KW-0479">Metal-binding</keyword>
<dbReference type="PROSITE" id="PS51379">
    <property type="entry name" value="4FE4S_FER_2"/>
    <property type="match status" value="1"/>
</dbReference>
<dbReference type="RefSeq" id="WP_177199466.1">
    <property type="nucleotide sequence ID" value="NZ_FOKI01000040.1"/>
</dbReference>
<dbReference type="SUPFAM" id="SSF54862">
    <property type="entry name" value="4Fe-4S ferredoxins"/>
    <property type="match status" value="1"/>
</dbReference>
<dbReference type="PANTHER" id="PTHR42827">
    <property type="entry name" value="IRON-SULFUR CLUSTER-BINDING PROTEIN-RELATED"/>
    <property type="match status" value="1"/>
</dbReference>
<evidence type="ECO:0000256" key="4">
    <source>
        <dbReference type="SAM" id="MobiDB-lite"/>
    </source>
</evidence>
<dbReference type="GO" id="GO:0046872">
    <property type="term" value="F:metal ion binding"/>
    <property type="evidence" value="ECO:0007669"/>
    <property type="project" value="UniProtKB-KW"/>
</dbReference>
<name>A0A1I1ALZ8_9CLOT</name>
<evidence type="ECO:0000256" key="1">
    <source>
        <dbReference type="ARBA" id="ARBA00022723"/>
    </source>
</evidence>
<dbReference type="Gene3D" id="3.30.70.20">
    <property type="match status" value="1"/>
</dbReference>
<evidence type="ECO:0000313" key="6">
    <source>
        <dbReference type="EMBL" id="SFB38977.1"/>
    </source>
</evidence>
<reference evidence="6 7" key="1">
    <citation type="submission" date="2016-10" db="EMBL/GenBank/DDBJ databases">
        <authorList>
            <person name="de Groot N.N."/>
        </authorList>
    </citation>
    <scope>NUCLEOTIDE SEQUENCE [LARGE SCALE GENOMIC DNA]</scope>
    <source>
        <strain evidence="6 7">DSM 12271</strain>
    </source>
</reference>
<dbReference type="Proteomes" id="UP000198619">
    <property type="component" value="Unassembled WGS sequence"/>
</dbReference>
<keyword evidence="7" id="KW-1185">Reference proteome</keyword>
<proteinExistence type="predicted"/>
<accession>A0A1I1ALZ8</accession>